<dbReference type="GO" id="GO:0005524">
    <property type="term" value="F:ATP binding"/>
    <property type="evidence" value="ECO:0007669"/>
    <property type="project" value="UniProtKB-UniRule"/>
</dbReference>
<proteinExistence type="predicted"/>
<keyword evidence="4 5" id="KW-0067">ATP-binding</keyword>
<dbReference type="Proteomes" id="UP000182375">
    <property type="component" value="Unassembled WGS sequence"/>
</dbReference>
<protein>
    <submittedName>
        <fullName evidence="7">ATP-grasp domain-containing protein</fullName>
    </submittedName>
</protein>
<feature type="domain" description="ATP-grasp" evidence="6">
    <location>
        <begin position="121"/>
        <end position="314"/>
    </location>
</feature>
<dbReference type="SUPFAM" id="SSF56059">
    <property type="entry name" value="Glutathione synthetase ATP-binding domain-like"/>
    <property type="match status" value="1"/>
</dbReference>
<evidence type="ECO:0000313" key="8">
    <source>
        <dbReference type="Proteomes" id="UP000182375"/>
    </source>
</evidence>
<dbReference type="InterPro" id="IPR003135">
    <property type="entry name" value="ATP-grasp_carboxylate-amine"/>
</dbReference>
<evidence type="ECO:0000313" key="7">
    <source>
        <dbReference type="EMBL" id="SEE03775.1"/>
    </source>
</evidence>
<gene>
    <name evidence="7" type="ORF">SAMN04490357_6705</name>
</gene>
<dbReference type="PANTHER" id="PTHR43585">
    <property type="entry name" value="FUMIPYRROLE BIOSYNTHESIS PROTEIN C"/>
    <property type="match status" value="1"/>
</dbReference>
<dbReference type="InterPro" id="IPR040570">
    <property type="entry name" value="LAL_C2"/>
</dbReference>
<keyword evidence="2 5" id="KW-0547">Nucleotide-binding</keyword>
<evidence type="ECO:0000256" key="3">
    <source>
        <dbReference type="ARBA" id="ARBA00022755"/>
    </source>
</evidence>
<dbReference type="Pfam" id="PF02222">
    <property type="entry name" value="ATP-grasp"/>
    <property type="match status" value="1"/>
</dbReference>
<sequence>MVRDVGGGGDRVLLLGAKPDESVAALGERGARITCVATPRHAASLSGRGLVERIVVVEDPMDAEQVLLGLARDAIALGEFDVVTSALEHGLVAAALIGASCAARALPLSAAVLLRDKQAQKAALRRAGVPLARSAVFVQPGELAQAVAEVGGLPVVVKPPSGAGAQDTRALRRAADVTRWQREHGAGPWLCEEFVPGDELHIDGAVRDGRVAEICVSRYFRNQITALDGALNGSVALRAAAEEARYTRARHLVRQTADALGFADGVYHLEAFEQADGTLVFGECGGRIAGGRIDRTVLLTTGVDLHRHWAAAVLGAAPPARTDGPLDGALFGWVTLSAPPGRVLSMPSVEDIRARSGVVDAELKLAVGSVMTSPRTTTTRAGRAVVRGTSVADVESTAADVAAWFTAAARSAAAS</sequence>
<dbReference type="InterPro" id="IPR013815">
    <property type="entry name" value="ATP_grasp_subdomain_1"/>
</dbReference>
<name>A0A1H5FK42_9ACTN</name>
<evidence type="ECO:0000259" key="6">
    <source>
        <dbReference type="PROSITE" id="PS50975"/>
    </source>
</evidence>
<dbReference type="RefSeq" id="WP_074994815.1">
    <property type="nucleotide sequence ID" value="NZ_FNTD01000004.1"/>
</dbReference>
<dbReference type="GO" id="GO:0006164">
    <property type="term" value="P:purine nucleotide biosynthetic process"/>
    <property type="evidence" value="ECO:0007669"/>
    <property type="project" value="UniProtKB-KW"/>
</dbReference>
<evidence type="ECO:0000256" key="2">
    <source>
        <dbReference type="ARBA" id="ARBA00022741"/>
    </source>
</evidence>
<keyword evidence="3" id="KW-0658">Purine biosynthesis</keyword>
<dbReference type="GO" id="GO:0016874">
    <property type="term" value="F:ligase activity"/>
    <property type="evidence" value="ECO:0007669"/>
    <property type="project" value="UniProtKB-KW"/>
</dbReference>
<dbReference type="Gene3D" id="3.30.1490.20">
    <property type="entry name" value="ATP-grasp fold, A domain"/>
    <property type="match status" value="1"/>
</dbReference>
<reference evidence="7 8" key="1">
    <citation type="submission" date="2016-10" db="EMBL/GenBank/DDBJ databases">
        <authorList>
            <person name="de Groot N.N."/>
        </authorList>
    </citation>
    <scope>NUCLEOTIDE SEQUENCE [LARGE SCALE GENOMIC DNA]</scope>
    <source>
        <strain evidence="7 8">DSM 40306</strain>
    </source>
</reference>
<keyword evidence="1" id="KW-0436">Ligase</keyword>
<dbReference type="AlphaFoldDB" id="A0A1H5FK42"/>
<evidence type="ECO:0000256" key="1">
    <source>
        <dbReference type="ARBA" id="ARBA00022598"/>
    </source>
</evidence>
<organism evidence="7 8">
    <name type="scientific">Streptomyces misionensis</name>
    <dbReference type="NCBI Taxonomy" id="67331"/>
    <lineage>
        <taxon>Bacteria</taxon>
        <taxon>Bacillati</taxon>
        <taxon>Actinomycetota</taxon>
        <taxon>Actinomycetes</taxon>
        <taxon>Kitasatosporales</taxon>
        <taxon>Streptomycetaceae</taxon>
        <taxon>Streptomyces</taxon>
    </lineage>
</organism>
<dbReference type="InterPro" id="IPR011761">
    <property type="entry name" value="ATP-grasp"/>
</dbReference>
<dbReference type="STRING" id="67331.SAMN04490357_6705"/>
<dbReference type="InterPro" id="IPR052032">
    <property type="entry name" value="ATP-dep_AA_Ligase"/>
</dbReference>
<evidence type="ECO:0000256" key="4">
    <source>
        <dbReference type="ARBA" id="ARBA00022840"/>
    </source>
</evidence>
<accession>A0A1H5FK42</accession>
<dbReference type="Gene3D" id="3.40.50.20">
    <property type="match status" value="1"/>
</dbReference>
<evidence type="ECO:0000256" key="5">
    <source>
        <dbReference type="PROSITE-ProRule" id="PRU00409"/>
    </source>
</evidence>
<dbReference type="PANTHER" id="PTHR43585:SF2">
    <property type="entry name" value="ATP-GRASP ENZYME FSQD"/>
    <property type="match status" value="1"/>
</dbReference>
<dbReference type="GeneID" id="95515732"/>
<dbReference type="Gene3D" id="3.30.470.20">
    <property type="entry name" value="ATP-grasp fold, B domain"/>
    <property type="match status" value="1"/>
</dbReference>
<dbReference type="Pfam" id="PF18603">
    <property type="entry name" value="LAL_C2"/>
    <property type="match status" value="1"/>
</dbReference>
<dbReference type="GO" id="GO:0046872">
    <property type="term" value="F:metal ion binding"/>
    <property type="evidence" value="ECO:0007669"/>
    <property type="project" value="InterPro"/>
</dbReference>
<dbReference type="EMBL" id="FNTD01000004">
    <property type="protein sequence ID" value="SEE03775.1"/>
    <property type="molecule type" value="Genomic_DNA"/>
</dbReference>
<dbReference type="PROSITE" id="PS50975">
    <property type="entry name" value="ATP_GRASP"/>
    <property type="match status" value="1"/>
</dbReference>